<reference evidence="2 3" key="1">
    <citation type="submission" date="2018-08" db="EMBL/GenBank/DDBJ databases">
        <title>A genome reference for cultivated species of the human gut microbiota.</title>
        <authorList>
            <person name="Zou Y."/>
            <person name="Xue W."/>
            <person name="Luo G."/>
        </authorList>
    </citation>
    <scope>NUCLEOTIDE SEQUENCE [LARGE SCALE GENOMIC DNA]</scope>
    <source>
        <strain evidence="2 3">AM22-7AC</strain>
    </source>
</reference>
<dbReference type="InterPro" id="IPR042259">
    <property type="entry name" value="Raco-like_middle_sf"/>
</dbReference>
<dbReference type="SUPFAM" id="SSF53067">
    <property type="entry name" value="Actin-like ATPase domain"/>
    <property type="match status" value="1"/>
</dbReference>
<dbReference type="Gene3D" id="3.40.109.40">
    <property type="match status" value="1"/>
</dbReference>
<dbReference type="GO" id="GO:0008705">
    <property type="term" value="F:methionine synthase activity"/>
    <property type="evidence" value="ECO:0007669"/>
    <property type="project" value="InterPro"/>
</dbReference>
<dbReference type="InterPro" id="IPR052911">
    <property type="entry name" value="Corrinoid_activation_enz"/>
</dbReference>
<dbReference type="Gene3D" id="3.30.420.480">
    <property type="entry name" value="Domain of unknown function (DUF4445)"/>
    <property type="match status" value="1"/>
</dbReference>
<dbReference type="InterPro" id="IPR001041">
    <property type="entry name" value="2Fe-2S_ferredoxin-type"/>
</dbReference>
<dbReference type="EMBL" id="QRIA01000022">
    <property type="protein sequence ID" value="RHG16303.1"/>
    <property type="molecule type" value="Genomic_DNA"/>
</dbReference>
<dbReference type="InterPro" id="IPR037010">
    <property type="entry name" value="VitB12-dep_Met_synth_activ_sf"/>
</dbReference>
<dbReference type="CDD" id="cd00207">
    <property type="entry name" value="fer2"/>
    <property type="match status" value="1"/>
</dbReference>
<dbReference type="PROSITE" id="PS51085">
    <property type="entry name" value="2FE2S_FER_2"/>
    <property type="match status" value="1"/>
</dbReference>
<sequence length="724" mass="80721">MRAMKRTEFNIEISAENVLESLGVTRQSELYEEMQEELSELLPGAYEKIKPVALLEFGNLKEHSVMRNGRRMTEVLYGLCSIGHEMSSWSTQLFAEGDYVKGMLVDAIADDYLFQMDRKLEGTVIELCKNKKKGIAGRIEAPKDIPMSIQKEAFLAVHAEKEGISIKESYMYDPVKTLCLIYLLDEKETRFSPGHDCAHCENLACKKRQGKQVSVTVCTENEERIIQAKQSETLLSALWQSEIFLPAICAGRGTCGKCKVRVEVGAEEPSEEERKYFSQEELDAGWRLACCMRVTKDTRIILKTEEEEMYVVADGQSDADSKGTENGRYGIAVDIGTTTIAMQLIELETRQIIDTYTAINRQRTFGADVISRIDASNHGKREVLRQTIQKSLAEGIRELIKQVSVPVEQVIIAANTTMVHLLMGYSCETLGVYPFTPVNIQTIETTLKELLRTEEISDCPVVVLPGISTYVGGDIISGLFALEFDKRKEISVLIDLGTNGEMAIGNQERILVTSTAAGPAFEGGNIVCGTGSIPGAICHVAMDADLHVETETIGGKPPVGICGTGVIESTCELLRTERIDETGRLDEEYFKEGFPLTEDEKIRIYQKDVREIQLAKSAIRAGMETLIRKYQVSCEDIDQMYIAGGFGYKLDIEKAVQIGLLPEECKEKITAVGNSSLQGAKKSLETDDAKARWESLVRHSEEIELASSKEFQELYMEHMLFPEE</sequence>
<name>A0A414SAW9_MEDGN</name>
<dbReference type="Pfam" id="PF00111">
    <property type="entry name" value="Fer2"/>
    <property type="match status" value="1"/>
</dbReference>
<organism evidence="2 3">
    <name type="scientific">Mediterraneibacter gnavus</name>
    <name type="common">Ruminococcus gnavus</name>
    <dbReference type="NCBI Taxonomy" id="33038"/>
    <lineage>
        <taxon>Bacteria</taxon>
        <taxon>Bacillati</taxon>
        <taxon>Bacillota</taxon>
        <taxon>Clostridia</taxon>
        <taxon>Lachnospirales</taxon>
        <taxon>Lachnospiraceae</taxon>
        <taxon>Mediterraneibacter</taxon>
    </lineage>
</organism>
<comment type="caution">
    <text evidence="2">The sequence shown here is derived from an EMBL/GenBank/DDBJ whole genome shotgun (WGS) entry which is preliminary data.</text>
</comment>
<dbReference type="SUPFAM" id="SSF56507">
    <property type="entry name" value="Methionine synthase activation domain-like"/>
    <property type="match status" value="1"/>
</dbReference>
<dbReference type="GO" id="GO:0051536">
    <property type="term" value="F:iron-sulfur cluster binding"/>
    <property type="evidence" value="ECO:0007669"/>
    <property type="project" value="InterPro"/>
</dbReference>
<proteinExistence type="predicted"/>
<dbReference type="InterPro" id="IPR012675">
    <property type="entry name" value="Beta-grasp_dom_sf"/>
</dbReference>
<dbReference type="SUPFAM" id="SSF54292">
    <property type="entry name" value="2Fe-2S ferredoxin-like"/>
    <property type="match status" value="1"/>
</dbReference>
<evidence type="ECO:0000313" key="3">
    <source>
        <dbReference type="Proteomes" id="UP000285697"/>
    </source>
</evidence>
<dbReference type="Gene3D" id="3.10.20.30">
    <property type="match status" value="1"/>
</dbReference>
<dbReference type="InterPro" id="IPR027980">
    <property type="entry name" value="RACo_C"/>
</dbReference>
<accession>A0A414SAW9</accession>
<dbReference type="Proteomes" id="UP000285697">
    <property type="component" value="Unassembled WGS sequence"/>
</dbReference>
<evidence type="ECO:0000313" key="2">
    <source>
        <dbReference type="EMBL" id="RHG16303.1"/>
    </source>
</evidence>
<feature type="domain" description="2Fe-2S ferredoxin-type" evidence="1">
    <location>
        <begin position="213"/>
        <end position="308"/>
    </location>
</feature>
<dbReference type="InterPro" id="IPR036010">
    <property type="entry name" value="2Fe-2S_ferredoxin-like_sf"/>
</dbReference>
<gene>
    <name evidence="2" type="ORF">DW270_13415</name>
</gene>
<evidence type="ECO:0000259" key="1">
    <source>
        <dbReference type="PROSITE" id="PS51085"/>
    </source>
</evidence>
<protein>
    <submittedName>
        <fullName evidence="2">DUF4445 domain-containing protein</fullName>
    </submittedName>
</protein>
<dbReference type="PANTHER" id="PTHR42895">
    <property type="entry name" value="IRON-SULFUR CLUSTER-BINDING PROTEIN-RELATED"/>
    <property type="match status" value="1"/>
</dbReference>
<dbReference type="PANTHER" id="PTHR42895:SF1">
    <property type="entry name" value="IRON-SULFUR CLUSTER PROTEIN"/>
    <property type="match status" value="1"/>
</dbReference>
<dbReference type="Pfam" id="PF17651">
    <property type="entry name" value="Raco_middle"/>
    <property type="match status" value="1"/>
</dbReference>
<dbReference type="AlphaFoldDB" id="A0A414SAW9"/>
<dbReference type="InterPro" id="IPR043129">
    <property type="entry name" value="ATPase_NBD"/>
</dbReference>
<dbReference type="InterPro" id="IPR041414">
    <property type="entry name" value="Raco-like_middle"/>
</dbReference>
<dbReference type="Pfam" id="PF14574">
    <property type="entry name" value="RACo_C_ter"/>
    <property type="match status" value="1"/>
</dbReference>